<dbReference type="InterPro" id="IPR039634">
    <property type="entry name" value="Bul1-like"/>
</dbReference>
<accession>A0A9P6WNE2</accession>
<name>A0A9P6WNE2_9ASCO</name>
<gene>
    <name evidence="2" type="ORF">C6P40_003318</name>
</gene>
<proteinExistence type="predicted"/>
<feature type="domain" description="Bul1 N-terminal" evidence="1">
    <location>
        <begin position="96"/>
        <end position="391"/>
    </location>
</feature>
<dbReference type="InterPro" id="IPR007519">
    <property type="entry name" value="Bul1_N"/>
</dbReference>
<protein>
    <recommendedName>
        <fullName evidence="1">Bul1 N-terminal domain-containing protein</fullName>
    </recommendedName>
</protein>
<organism evidence="2 3">
    <name type="scientific">Pichia californica</name>
    <dbReference type="NCBI Taxonomy" id="460514"/>
    <lineage>
        <taxon>Eukaryota</taxon>
        <taxon>Fungi</taxon>
        <taxon>Dikarya</taxon>
        <taxon>Ascomycota</taxon>
        <taxon>Saccharomycotina</taxon>
        <taxon>Pichiomycetes</taxon>
        <taxon>Pichiales</taxon>
        <taxon>Pichiaceae</taxon>
        <taxon>Pichia</taxon>
    </lineage>
</organism>
<keyword evidence="3" id="KW-1185">Reference proteome</keyword>
<comment type="caution">
    <text evidence="2">The sequence shown here is derived from an EMBL/GenBank/DDBJ whole genome shotgun (WGS) entry which is preliminary data.</text>
</comment>
<evidence type="ECO:0000259" key="1">
    <source>
        <dbReference type="Pfam" id="PF04425"/>
    </source>
</evidence>
<dbReference type="EMBL" id="PUHW01000037">
    <property type="protein sequence ID" value="KAG0690297.1"/>
    <property type="molecule type" value="Genomic_DNA"/>
</dbReference>
<sequence length="686" mass="78612">MSSNNTYNLPSYTETVDVELSALDGNYSDHTKSTTIPNVTIEGVSPEEFSKDYSDLLPSFEMHNFMFNRTLNEDITPDYQESVTDTVISSSHQIDAISTTDPDLIHSGEFVLNNLHKLQKINLPIEVNITLTKDVPQVGIPFERENPLKQYYPGDMVYGFATFKNKSKVNLPFEMLLVSLECEIGVINPKTRNQCIKKLIAMYDLEASYNHLPVDTYCNTRGRYDPIDNTHVGFKSRVLEPENVVKKFFKFRIPTFLLDDNCDEQFPEHLKIPPSFGLNPTSMKYAASTIHIDPHTGYGRLQTIGSPIQVNDYALPGEFCSYFINVQMIGKRLDAYKQFYTANTTHLYDFIFLKNVEHHFRVGKSPDSNDYRLDYSSTKNQLELMEKTAIETIEVLTEREMLNKIDVTDITQQDEIIFSSSGKSKVATIPPADRFWEKRPLTKSYQTSTIMNFKKDFFSKSSGELTISANMEAAATIKSFLPKLMENKATSIFFNEEFMMSSTPVKLELTYKPFDNSSKFPTNFSFTPSMISIGVQSVHNIPFIIDNDYLLEDSDQIKLKFQKFSLYSQKISDMMKANNAGILKTTSDMLKSMAYLRYKEIHIPQIFKSYSIEIEKSKWIFDKNSKTYKTSVTIPLELDIKNILANPKALLPSFQTCKLARLYKIQLNISPKRGKTFKSYFPVTVV</sequence>
<dbReference type="Proteomes" id="UP000697127">
    <property type="component" value="Unassembled WGS sequence"/>
</dbReference>
<evidence type="ECO:0000313" key="3">
    <source>
        <dbReference type="Proteomes" id="UP000697127"/>
    </source>
</evidence>
<dbReference type="PANTHER" id="PTHR31904:SF1">
    <property type="entry name" value="BYPASS OF STOP CODON PROTEIN 5-RELATED"/>
    <property type="match status" value="1"/>
</dbReference>
<dbReference type="Pfam" id="PF04425">
    <property type="entry name" value="Bul1_N"/>
    <property type="match status" value="1"/>
</dbReference>
<dbReference type="PANTHER" id="PTHR31904">
    <property type="entry name" value="BYPASS OF STOP CODON PROTEIN 5-RELATED"/>
    <property type="match status" value="1"/>
</dbReference>
<evidence type="ECO:0000313" key="2">
    <source>
        <dbReference type="EMBL" id="KAG0690297.1"/>
    </source>
</evidence>
<dbReference type="AlphaFoldDB" id="A0A9P6WNE2"/>
<reference evidence="2" key="1">
    <citation type="submission" date="2020-11" db="EMBL/GenBank/DDBJ databases">
        <title>Kefir isolates.</title>
        <authorList>
            <person name="Marcisauskas S."/>
            <person name="Kim Y."/>
            <person name="Blasche S."/>
        </authorList>
    </citation>
    <scope>NUCLEOTIDE SEQUENCE</scope>
    <source>
        <strain evidence="2">Olga-1</strain>
    </source>
</reference>